<dbReference type="SUPFAM" id="SSF53271">
    <property type="entry name" value="PRTase-like"/>
    <property type="match status" value="1"/>
</dbReference>
<dbReference type="Gene3D" id="3.40.50.2020">
    <property type="match status" value="1"/>
</dbReference>
<comment type="similarity">
    <text evidence="5 11">Belongs to the purine/pyrimidine phosphoribosyltransferase family.</text>
</comment>
<evidence type="ECO:0000256" key="6">
    <source>
        <dbReference type="ARBA" id="ARBA00011893"/>
    </source>
</evidence>
<dbReference type="GO" id="GO:0003999">
    <property type="term" value="F:adenine phosphoribosyltransferase activity"/>
    <property type="evidence" value="ECO:0007669"/>
    <property type="project" value="UniProtKB-UniRule"/>
</dbReference>
<evidence type="ECO:0000313" key="13">
    <source>
        <dbReference type="EMBL" id="RBP45456.1"/>
    </source>
</evidence>
<comment type="subcellular location">
    <subcellularLocation>
        <location evidence="3 11">Cytoplasm</location>
    </subcellularLocation>
</comment>
<evidence type="ECO:0000256" key="10">
    <source>
        <dbReference type="ARBA" id="ARBA00022726"/>
    </source>
</evidence>
<proteinExistence type="inferred from homology"/>
<dbReference type="InterPro" id="IPR000836">
    <property type="entry name" value="PRTase_dom"/>
</dbReference>
<dbReference type="Pfam" id="PF00156">
    <property type="entry name" value="Pribosyltran"/>
    <property type="match status" value="1"/>
</dbReference>
<dbReference type="NCBIfam" id="TIGR01090">
    <property type="entry name" value="apt"/>
    <property type="match status" value="1"/>
</dbReference>
<dbReference type="PANTHER" id="PTHR32315">
    <property type="entry name" value="ADENINE PHOSPHORIBOSYLTRANSFERASE"/>
    <property type="match status" value="1"/>
</dbReference>
<keyword evidence="10 11" id="KW-0660">Purine salvage</keyword>
<name>A0A366HPN6_9BACT</name>
<dbReference type="GO" id="GO:0002055">
    <property type="term" value="F:adenine binding"/>
    <property type="evidence" value="ECO:0007669"/>
    <property type="project" value="TreeGrafter"/>
</dbReference>
<evidence type="ECO:0000256" key="1">
    <source>
        <dbReference type="ARBA" id="ARBA00000868"/>
    </source>
</evidence>
<dbReference type="GO" id="GO:0016208">
    <property type="term" value="F:AMP binding"/>
    <property type="evidence" value="ECO:0007669"/>
    <property type="project" value="TreeGrafter"/>
</dbReference>
<keyword evidence="9 11" id="KW-0808">Transferase</keyword>
<evidence type="ECO:0000256" key="7">
    <source>
        <dbReference type="ARBA" id="ARBA00022490"/>
    </source>
</evidence>
<dbReference type="EC" id="2.4.2.7" evidence="6 11"/>
<dbReference type="FunFam" id="3.40.50.2020:FF:000021">
    <property type="entry name" value="Adenine phosphoribosyltransferase"/>
    <property type="match status" value="1"/>
</dbReference>
<evidence type="ECO:0000256" key="9">
    <source>
        <dbReference type="ARBA" id="ARBA00022679"/>
    </source>
</evidence>
<dbReference type="GO" id="GO:0006166">
    <property type="term" value="P:purine ribonucleoside salvage"/>
    <property type="evidence" value="ECO:0007669"/>
    <property type="project" value="UniProtKB-UniRule"/>
</dbReference>
<protein>
    <recommendedName>
        <fullName evidence="6 11">Adenine phosphoribosyltransferase</fullName>
        <shortName evidence="11">APRT</shortName>
        <ecNumber evidence="6 11">2.4.2.7</ecNumber>
    </recommendedName>
</protein>
<evidence type="ECO:0000256" key="3">
    <source>
        <dbReference type="ARBA" id="ARBA00004496"/>
    </source>
</evidence>
<dbReference type="CDD" id="cd06223">
    <property type="entry name" value="PRTases_typeI"/>
    <property type="match status" value="1"/>
</dbReference>
<dbReference type="OrthoDB" id="9803963at2"/>
<evidence type="ECO:0000256" key="5">
    <source>
        <dbReference type="ARBA" id="ARBA00008391"/>
    </source>
</evidence>
<dbReference type="AlphaFoldDB" id="A0A366HPN6"/>
<comment type="function">
    <text evidence="2 11">Catalyzes a salvage reaction resulting in the formation of AMP, that is energically less costly than de novo synthesis.</text>
</comment>
<evidence type="ECO:0000256" key="4">
    <source>
        <dbReference type="ARBA" id="ARBA00004659"/>
    </source>
</evidence>
<evidence type="ECO:0000256" key="11">
    <source>
        <dbReference type="HAMAP-Rule" id="MF_00004"/>
    </source>
</evidence>
<dbReference type="PANTHER" id="PTHR32315:SF3">
    <property type="entry name" value="ADENINE PHOSPHORIBOSYLTRANSFERASE"/>
    <property type="match status" value="1"/>
</dbReference>
<dbReference type="UniPathway" id="UPA00588">
    <property type="reaction ID" value="UER00646"/>
</dbReference>
<reference evidence="13 14" key="1">
    <citation type="submission" date="2018-06" db="EMBL/GenBank/DDBJ databases">
        <title>Genomic Encyclopedia of Type Strains, Phase IV (KMG-IV): sequencing the most valuable type-strain genomes for metagenomic binning, comparative biology and taxonomic classification.</title>
        <authorList>
            <person name="Goeker M."/>
        </authorList>
    </citation>
    <scope>NUCLEOTIDE SEQUENCE [LARGE SCALE GENOMIC DNA]</scope>
    <source>
        <strain evidence="13 14">DSM 25532</strain>
    </source>
</reference>
<feature type="domain" description="Phosphoribosyltransferase" evidence="12">
    <location>
        <begin position="47"/>
        <end position="154"/>
    </location>
</feature>
<dbReference type="InterPro" id="IPR005764">
    <property type="entry name" value="Ade_phspho_trans"/>
</dbReference>
<keyword evidence="14" id="KW-1185">Reference proteome</keyword>
<dbReference type="HAMAP" id="MF_00004">
    <property type="entry name" value="Aden_phosphoribosyltr"/>
    <property type="match status" value="1"/>
</dbReference>
<dbReference type="RefSeq" id="WP_113958578.1">
    <property type="nucleotide sequence ID" value="NZ_QNRR01000003.1"/>
</dbReference>
<dbReference type="InterPro" id="IPR029057">
    <property type="entry name" value="PRTase-like"/>
</dbReference>
<dbReference type="NCBIfam" id="NF002636">
    <property type="entry name" value="PRK02304.1-5"/>
    <property type="match status" value="1"/>
</dbReference>
<keyword evidence="8 11" id="KW-0328">Glycosyltransferase</keyword>
<evidence type="ECO:0000256" key="8">
    <source>
        <dbReference type="ARBA" id="ARBA00022676"/>
    </source>
</evidence>
<comment type="pathway">
    <text evidence="4 11">Purine metabolism; AMP biosynthesis via salvage pathway; AMP from adenine: step 1/1.</text>
</comment>
<comment type="caution">
    <text evidence="13">The sequence shown here is derived from an EMBL/GenBank/DDBJ whole genome shotgun (WGS) entry which is preliminary data.</text>
</comment>
<dbReference type="GO" id="GO:0005737">
    <property type="term" value="C:cytoplasm"/>
    <property type="evidence" value="ECO:0007669"/>
    <property type="project" value="UniProtKB-SubCell"/>
</dbReference>
<keyword evidence="7 11" id="KW-0963">Cytoplasm</keyword>
<organism evidence="13 14">
    <name type="scientific">Roseimicrobium gellanilyticum</name>
    <dbReference type="NCBI Taxonomy" id="748857"/>
    <lineage>
        <taxon>Bacteria</taxon>
        <taxon>Pseudomonadati</taxon>
        <taxon>Verrucomicrobiota</taxon>
        <taxon>Verrucomicrobiia</taxon>
        <taxon>Verrucomicrobiales</taxon>
        <taxon>Verrucomicrobiaceae</taxon>
        <taxon>Roseimicrobium</taxon>
    </lineage>
</organism>
<evidence type="ECO:0000313" key="14">
    <source>
        <dbReference type="Proteomes" id="UP000253426"/>
    </source>
</evidence>
<comment type="subunit">
    <text evidence="11">Homodimer.</text>
</comment>
<dbReference type="Proteomes" id="UP000253426">
    <property type="component" value="Unassembled WGS sequence"/>
</dbReference>
<evidence type="ECO:0000259" key="12">
    <source>
        <dbReference type="Pfam" id="PF00156"/>
    </source>
</evidence>
<dbReference type="InterPro" id="IPR050054">
    <property type="entry name" value="UPRTase/APRTase"/>
</dbReference>
<evidence type="ECO:0000256" key="2">
    <source>
        <dbReference type="ARBA" id="ARBA00003968"/>
    </source>
</evidence>
<dbReference type="GO" id="GO:0006168">
    <property type="term" value="P:adenine salvage"/>
    <property type="evidence" value="ECO:0007669"/>
    <property type="project" value="InterPro"/>
</dbReference>
<sequence>MSPSSLQRLRDAIRDVPDFPQPGVLFKDITPVLADGKLLNLALDAMAEAVEGQRVDKVVGIDARGFIFGAPLAARLGCGFVPARKKGKLPWRTRGVDYALEYGSACLEMHEDAVQPNENVLLADDLLATGGTAGAALTLLQQTGANVLGSVFFIELAFLHGRGKLEPFGPVQAVVTF</sequence>
<dbReference type="NCBIfam" id="NF002634">
    <property type="entry name" value="PRK02304.1-3"/>
    <property type="match status" value="1"/>
</dbReference>
<gene>
    <name evidence="11" type="primary">apt</name>
    <name evidence="13" type="ORF">DES53_103456</name>
</gene>
<dbReference type="GO" id="GO:0044209">
    <property type="term" value="P:AMP salvage"/>
    <property type="evidence" value="ECO:0007669"/>
    <property type="project" value="UniProtKB-UniRule"/>
</dbReference>
<accession>A0A366HPN6</accession>
<comment type="catalytic activity">
    <reaction evidence="1 11">
        <text>AMP + diphosphate = 5-phospho-alpha-D-ribose 1-diphosphate + adenine</text>
        <dbReference type="Rhea" id="RHEA:16609"/>
        <dbReference type="ChEBI" id="CHEBI:16708"/>
        <dbReference type="ChEBI" id="CHEBI:33019"/>
        <dbReference type="ChEBI" id="CHEBI:58017"/>
        <dbReference type="ChEBI" id="CHEBI:456215"/>
        <dbReference type="EC" id="2.4.2.7"/>
    </reaction>
</comment>
<dbReference type="EMBL" id="QNRR01000003">
    <property type="protein sequence ID" value="RBP45456.1"/>
    <property type="molecule type" value="Genomic_DNA"/>
</dbReference>